<feature type="domain" description="Pterin-binding" evidence="14">
    <location>
        <begin position="22"/>
        <end position="271"/>
    </location>
</feature>
<dbReference type="GO" id="GO:0046872">
    <property type="term" value="F:metal ion binding"/>
    <property type="evidence" value="ECO:0007669"/>
    <property type="project" value="UniProtKB-KW"/>
</dbReference>
<dbReference type="GO" id="GO:0046656">
    <property type="term" value="P:folic acid biosynthetic process"/>
    <property type="evidence" value="ECO:0007669"/>
    <property type="project" value="UniProtKB-KW"/>
</dbReference>
<keyword evidence="7 13" id="KW-0808">Transferase</keyword>
<comment type="function">
    <text evidence="12 13">Catalyzes the condensation of para-aminobenzoate (pABA) with 6-hydroxymethyl-7,8-dihydropterin diphosphate (DHPt-PP) to form 7,8-dihydropteroate (H2Pte), the immediate precursor of folate derivatives.</text>
</comment>
<keyword evidence="10 13" id="KW-0289">Folate biosynthesis</keyword>
<comment type="catalytic activity">
    <reaction evidence="1">
        <text>(7,8-dihydropterin-6-yl)methyl diphosphate + 4-aminobenzoate = 7,8-dihydropteroate + diphosphate</text>
        <dbReference type="Rhea" id="RHEA:19949"/>
        <dbReference type="ChEBI" id="CHEBI:17836"/>
        <dbReference type="ChEBI" id="CHEBI:17839"/>
        <dbReference type="ChEBI" id="CHEBI:33019"/>
        <dbReference type="ChEBI" id="CHEBI:72950"/>
        <dbReference type="EC" id="2.5.1.15"/>
    </reaction>
</comment>
<dbReference type="Gene3D" id="3.20.20.20">
    <property type="entry name" value="Dihydropteroate synthase-like"/>
    <property type="match status" value="1"/>
</dbReference>
<evidence type="ECO:0000256" key="9">
    <source>
        <dbReference type="ARBA" id="ARBA00022842"/>
    </source>
</evidence>
<sequence length="278" mass="30504">MSLAGASKIKCGSFDLDYSNKTLIMGILNVTPDSFSDGGKYNRIDAALKHAERMVNDGADILDVGGESTRPNYERISDEEEIERVAPIIEAISRNIEVPISVDTYKSRVAEAALKAGAHILNDIWGGKADSLMSKVAAEYKVPIILMHNRGNMEYGHFVRDVLQDLFKSIMLVKDAGVKDENIILDPGIGFAKDLKLNLEMMRNLDKLVSLGYPVLLATSRKSMIGHVLDLPPSERMEGTAATICHGIQQGCQMVRVHDVKEMARTAKMMDALLGKGE</sequence>
<evidence type="ECO:0000256" key="11">
    <source>
        <dbReference type="ARBA" id="ARBA00030193"/>
    </source>
</evidence>
<evidence type="ECO:0000256" key="4">
    <source>
        <dbReference type="ARBA" id="ARBA00009503"/>
    </source>
</evidence>
<dbReference type="AlphaFoldDB" id="A0AAW9NQC5"/>
<evidence type="ECO:0000259" key="14">
    <source>
        <dbReference type="PROSITE" id="PS50972"/>
    </source>
</evidence>
<dbReference type="GO" id="GO:0046654">
    <property type="term" value="P:tetrahydrofolate biosynthetic process"/>
    <property type="evidence" value="ECO:0007669"/>
    <property type="project" value="TreeGrafter"/>
</dbReference>
<dbReference type="PROSITE" id="PS50972">
    <property type="entry name" value="PTERIN_BINDING"/>
    <property type="match status" value="1"/>
</dbReference>
<dbReference type="NCBIfam" id="TIGR01496">
    <property type="entry name" value="DHPS"/>
    <property type="match status" value="1"/>
</dbReference>
<evidence type="ECO:0000313" key="16">
    <source>
        <dbReference type="Proteomes" id="UP001307168"/>
    </source>
</evidence>
<dbReference type="GO" id="GO:0005829">
    <property type="term" value="C:cytosol"/>
    <property type="evidence" value="ECO:0007669"/>
    <property type="project" value="TreeGrafter"/>
</dbReference>
<evidence type="ECO:0000256" key="8">
    <source>
        <dbReference type="ARBA" id="ARBA00022723"/>
    </source>
</evidence>
<dbReference type="InterPro" id="IPR006390">
    <property type="entry name" value="DHP_synth_dom"/>
</dbReference>
<dbReference type="PANTHER" id="PTHR20941:SF1">
    <property type="entry name" value="FOLIC ACID SYNTHESIS PROTEIN FOL1"/>
    <property type="match status" value="1"/>
</dbReference>
<organism evidence="15 16">
    <name type="scientific">Peribacillus castrilensis</name>
    <dbReference type="NCBI Taxonomy" id="2897690"/>
    <lineage>
        <taxon>Bacteria</taxon>
        <taxon>Bacillati</taxon>
        <taxon>Bacillota</taxon>
        <taxon>Bacilli</taxon>
        <taxon>Bacillales</taxon>
        <taxon>Bacillaceae</taxon>
        <taxon>Peribacillus</taxon>
    </lineage>
</organism>
<dbReference type="RefSeq" id="WP_134784478.1">
    <property type="nucleotide sequence ID" value="NZ_JARNBH010000038.1"/>
</dbReference>
<dbReference type="EC" id="2.5.1.15" evidence="5 13"/>
<evidence type="ECO:0000256" key="12">
    <source>
        <dbReference type="ARBA" id="ARBA00053449"/>
    </source>
</evidence>
<keyword evidence="9 13" id="KW-0460">Magnesium</keyword>
<dbReference type="GO" id="GO:0004156">
    <property type="term" value="F:dihydropteroate synthase activity"/>
    <property type="evidence" value="ECO:0007669"/>
    <property type="project" value="UniProtKB-EC"/>
</dbReference>
<reference evidence="15 16" key="1">
    <citation type="submission" date="2023-03" db="EMBL/GenBank/DDBJ databases">
        <title>Bacillus Genome Sequencing.</title>
        <authorList>
            <person name="Dunlap C."/>
        </authorList>
    </citation>
    <scope>NUCLEOTIDE SEQUENCE [LARGE SCALE GENOMIC DNA]</scope>
    <source>
        <strain evidence="15 16">B-41290</strain>
    </source>
</reference>
<evidence type="ECO:0000313" key="15">
    <source>
        <dbReference type="EMBL" id="MEC0276607.1"/>
    </source>
</evidence>
<dbReference type="CDD" id="cd00739">
    <property type="entry name" value="DHPS"/>
    <property type="match status" value="1"/>
</dbReference>
<dbReference type="InterPro" id="IPR011005">
    <property type="entry name" value="Dihydropteroate_synth-like_sf"/>
</dbReference>
<dbReference type="EMBL" id="JARNBH010000038">
    <property type="protein sequence ID" value="MEC0276607.1"/>
    <property type="molecule type" value="Genomic_DNA"/>
</dbReference>
<dbReference type="PROSITE" id="PS00792">
    <property type="entry name" value="DHPS_1"/>
    <property type="match status" value="1"/>
</dbReference>
<accession>A0AAW9NQC5</accession>
<proteinExistence type="inferred from homology"/>
<gene>
    <name evidence="15" type="primary">folP</name>
    <name evidence="15" type="ORF">P4706_26765</name>
</gene>
<evidence type="ECO:0000256" key="7">
    <source>
        <dbReference type="ARBA" id="ARBA00022679"/>
    </source>
</evidence>
<comment type="similarity">
    <text evidence="4 13">Belongs to the DHPS family.</text>
</comment>
<comment type="caution">
    <text evidence="15">The sequence shown here is derived from an EMBL/GenBank/DDBJ whole genome shotgun (WGS) entry which is preliminary data.</text>
</comment>
<keyword evidence="8 13" id="KW-0479">Metal-binding</keyword>
<evidence type="ECO:0000256" key="3">
    <source>
        <dbReference type="ARBA" id="ARBA00004763"/>
    </source>
</evidence>
<evidence type="ECO:0000256" key="6">
    <source>
        <dbReference type="ARBA" id="ARBA00016919"/>
    </source>
</evidence>
<dbReference type="InterPro" id="IPR000489">
    <property type="entry name" value="Pterin-binding_dom"/>
</dbReference>
<evidence type="ECO:0000256" key="2">
    <source>
        <dbReference type="ARBA" id="ARBA00001946"/>
    </source>
</evidence>
<protein>
    <recommendedName>
        <fullName evidence="6 13">Dihydropteroate synthase</fullName>
        <shortName evidence="13">DHPS</shortName>
        <ecNumber evidence="5 13">2.5.1.15</ecNumber>
    </recommendedName>
    <alternativeName>
        <fullName evidence="11 13">Dihydropteroate pyrophosphorylase</fullName>
    </alternativeName>
</protein>
<comment type="pathway">
    <text evidence="3 13">Cofactor biosynthesis; tetrahydrofolate biosynthesis; 7,8-dihydrofolate from 2-amino-4-hydroxy-6-hydroxymethyl-7,8-dihydropteridine diphosphate and 4-aminobenzoate: step 1/2.</text>
</comment>
<evidence type="ECO:0000256" key="5">
    <source>
        <dbReference type="ARBA" id="ARBA00012458"/>
    </source>
</evidence>
<dbReference type="Pfam" id="PF00809">
    <property type="entry name" value="Pterin_bind"/>
    <property type="match status" value="1"/>
</dbReference>
<name>A0AAW9NQC5_9BACI</name>
<dbReference type="PANTHER" id="PTHR20941">
    <property type="entry name" value="FOLATE SYNTHESIS PROTEINS"/>
    <property type="match status" value="1"/>
</dbReference>
<comment type="cofactor">
    <cofactor evidence="2 13">
        <name>Mg(2+)</name>
        <dbReference type="ChEBI" id="CHEBI:18420"/>
    </cofactor>
</comment>
<evidence type="ECO:0000256" key="10">
    <source>
        <dbReference type="ARBA" id="ARBA00022909"/>
    </source>
</evidence>
<dbReference type="PROSITE" id="PS00793">
    <property type="entry name" value="DHPS_2"/>
    <property type="match status" value="1"/>
</dbReference>
<dbReference type="InterPro" id="IPR045031">
    <property type="entry name" value="DHP_synth-like"/>
</dbReference>
<evidence type="ECO:0000256" key="13">
    <source>
        <dbReference type="RuleBase" id="RU361205"/>
    </source>
</evidence>
<evidence type="ECO:0000256" key="1">
    <source>
        <dbReference type="ARBA" id="ARBA00000012"/>
    </source>
</evidence>
<dbReference type="Proteomes" id="UP001307168">
    <property type="component" value="Unassembled WGS sequence"/>
</dbReference>
<dbReference type="SUPFAM" id="SSF51717">
    <property type="entry name" value="Dihydropteroate synthetase-like"/>
    <property type="match status" value="1"/>
</dbReference>
<keyword evidence="16" id="KW-1185">Reference proteome</keyword>
<dbReference type="FunFam" id="3.20.20.20:FF:000006">
    <property type="entry name" value="Dihydropteroate synthase"/>
    <property type="match status" value="1"/>
</dbReference>